<dbReference type="EMBL" id="JAYKXP010000167">
    <property type="protein sequence ID" value="KAK7021417.1"/>
    <property type="molecule type" value="Genomic_DNA"/>
</dbReference>
<gene>
    <name evidence="1" type="ORF">VNI00_017327</name>
</gene>
<sequence length="167" mass="18861">MKLRQDGGCKNPTTIYTTAELGLSCLMPHEETLKECKQQVFYIQEYKGGPLVDFMAFGVFTPEVLEEIASMIALESGVKAHVASGGRKADEYVYYARIEADTVEEIEILFKHAKLSMYQLEVKKLLHPDLFKELRNTGKVCKQVGEYGINLFTCKGYTAPLHDNKDI</sequence>
<keyword evidence="2" id="KW-1185">Reference proteome</keyword>
<name>A0AAW0B5I3_9AGAR</name>
<protein>
    <submittedName>
        <fullName evidence="1">Uncharacterized protein</fullName>
    </submittedName>
</protein>
<reference evidence="1 2" key="1">
    <citation type="submission" date="2024-01" db="EMBL/GenBank/DDBJ databases">
        <title>A draft genome for a cacao thread blight-causing isolate of Paramarasmius palmivorus.</title>
        <authorList>
            <person name="Baruah I.K."/>
            <person name="Bukari Y."/>
            <person name="Amoako-Attah I."/>
            <person name="Meinhardt L.W."/>
            <person name="Bailey B.A."/>
            <person name="Cohen S.P."/>
        </authorList>
    </citation>
    <scope>NUCLEOTIDE SEQUENCE [LARGE SCALE GENOMIC DNA]</scope>
    <source>
        <strain evidence="1 2">GH-12</strain>
    </source>
</reference>
<dbReference type="Proteomes" id="UP001383192">
    <property type="component" value="Unassembled WGS sequence"/>
</dbReference>
<evidence type="ECO:0000313" key="1">
    <source>
        <dbReference type="EMBL" id="KAK7021417.1"/>
    </source>
</evidence>
<evidence type="ECO:0000313" key="2">
    <source>
        <dbReference type="Proteomes" id="UP001383192"/>
    </source>
</evidence>
<dbReference type="AlphaFoldDB" id="A0AAW0B5I3"/>
<organism evidence="1 2">
    <name type="scientific">Paramarasmius palmivorus</name>
    <dbReference type="NCBI Taxonomy" id="297713"/>
    <lineage>
        <taxon>Eukaryota</taxon>
        <taxon>Fungi</taxon>
        <taxon>Dikarya</taxon>
        <taxon>Basidiomycota</taxon>
        <taxon>Agaricomycotina</taxon>
        <taxon>Agaricomycetes</taxon>
        <taxon>Agaricomycetidae</taxon>
        <taxon>Agaricales</taxon>
        <taxon>Marasmiineae</taxon>
        <taxon>Marasmiaceae</taxon>
        <taxon>Paramarasmius</taxon>
    </lineage>
</organism>
<accession>A0AAW0B5I3</accession>
<proteinExistence type="predicted"/>
<comment type="caution">
    <text evidence="1">The sequence shown here is derived from an EMBL/GenBank/DDBJ whole genome shotgun (WGS) entry which is preliminary data.</text>
</comment>